<accession>A0AAD5RZ15</accession>
<sequence>MSNSTTFTNAEPSLSKPSPARTAAHHRGGSPYGTEEQPQFTPLYKSHVPRQGMSNEQPTNQDLLPQWEGGASGDKYNGNKIKKKRRKASKASDV</sequence>
<dbReference type="EMBL" id="JAKWBI020000003">
    <property type="protein sequence ID" value="KAJ2907200.1"/>
    <property type="molecule type" value="Genomic_DNA"/>
</dbReference>
<evidence type="ECO:0000313" key="3">
    <source>
        <dbReference type="Proteomes" id="UP001201980"/>
    </source>
</evidence>
<feature type="compositionally biased region" description="Polar residues" evidence="1">
    <location>
        <begin position="1"/>
        <end position="16"/>
    </location>
</feature>
<reference evidence="2" key="1">
    <citation type="submission" date="2022-07" db="EMBL/GenBank/DDBJ databases">
        <title>Draft genome sequence of Zalerion maritima ATCC 34329, a (micro)plastics degrading marine fungus.</title>
        <authorList>
            <person name="Paco A."/>
            <person name="Goncalves M.F.M."/>
            <person name="Rocha-Santos T.A.P."/>
            <person name="Alves A."/>
        </authorList>
    </citation>
    <scope>NUCLEOTIDE SEQUENCE</scope>
    <source>
        <strain evidence="2">ATCC 34329</strain>
    </source>
</reference>
<dbReference type="Proteomes" id="UP001201980">
    <property type="component" value="Unassembled WGS sequence"/>
</dbReference>
<feature type="region of interest" description="Disordered" evidence="1">
    <location>
        <begin position="1"/>
        <end position="94"/>
    </location>
</feature>
<name>A0AAD5RZ15_9PEZI</name>
<gene>
    <name evidence="2" type="ORF">MKZ38_006494</name>
</gene>
<comment type="caution">
    <text evidence="2">The sequence shown here is derived from an EMBL/GenBank/DDBJ whole genome shotgun (WGS) entry which is preliminary data.</text>
</comment>
<evidence type="ECO:0000313" key="2">
    <source>
        <dbReference type="EMBL" id="KAJ2907200.1"/>
    </source>
</evidence>
<dbReference type="AlphaFoldDB" id="A0AAD5RZ15"/>
<evidence type="ECO:0000256" key="1">
    <source>
        <dbReference type="SAM" id="MobiDB-lite"/>
    </source>
</evidence>
<keyword evidence="3" id="KW-1185">Reference proteome</keyword>
<proteinExistence type="predicted"/>
<feature type="compositionally biased region" description="Basic residues" evidence="1">
    <location>
        <begin position="80"/>
        <end position="94"/>
    </location>
</feature>
<feature type="compositionally biased region" description="Polar residues" evidence="1">
    <location>
        <begin position="52"/>
        <end position="63"/>
    </location>
</feature>
<protein>
    <submittedName>
        <fullName evidence="2">Uncharacterized protein</fullName>
    </submittedName>
</protein>
<organism evidence="2 3">
    <name type="scientific">Zalerion maritima</name>
    <dbReference type="NCBI Taxonomy" id="339359"/>
    <lineage>
        <taxon>Eukaryota</taxon>
        <taxon>Fungi</taxon>
        <taxon>Dikarya</taxon>
        <taxon>Ascomycota</taxon>
        <taxon>Pezizomycotina</taxon>
        <taxon>Sordariomycetes</taxon>
        <taxon>Lulworthiomycetidae</taxon>
        <taxon>Lulworthiales</taxon>
        <taxon>Lulworthiaceae</taxon>
        <taxon>Zalerion</taxon>
    </lineage>
</organism>